<dbReference type="eggNOG" id="KOG4554">
    <property type="taxonomic scope" value="Eukaryota"/>
</dbReference>
<dbReference type="PANTHER" id="PTHR28112:SF1">
    <property type="entry name" value="SRP-INDEPENDENT TARGETING PROTEIN 3"/>
    <property type="match status" value="1"/>
</dbReference>
<sequence length="240" mass="26935">MSVEQFSNTFINPAITFLTLTHSLDSIQFNHTLAHTLALAHTHTMNPQVTNIVVMLVMMQASRKIDMENEQNIFYIRVLYAVCFAITFGIYQLARRAIVAKNDTTELKFKHKEPSSKQEVDVVTTVKEYDLREVDNAIKGIFQSLAMMGFMHFYMGYVNPLFMQSISPVKSALEHNEVQINLFGKPAVGPLKRPFKTPSMFENLMNAGTGAQAPGTDVDDDLPKIEEINDDVAAEGVKAE</sequence>
<dbReference type="EMBL" id="HE576760">
    <property type="protein sequence ID" value="CCC71781.1"/>
    <property type="molecule type" value="Genomic_DNA"/>
</dbReference>
<reference evidence="2 3" key="1">
    <citation type="journal article" date="2011" name="Proc. Natl. Acad. Sci. U.S.A.">
        <title>Evolutionary erosion of yeast sex chromosomes by mating-type switching accidents.</title>
        <authorList>
            <person name="Gordon J.L."/>
            <person name="Armisen D."/>
            <person name="Proux-Wera E."/>
            <person name="Oheigeartaigh S.S."/>
            <person name="Byrne K.P."/>
            <person name="Wolfe K.H."/>
        </authorList>
    </citation>
    <scope>NUCLEOTIDE SEQUENCE [LARGE SCALE GENOMIC DNA]</scope>
    <source>
        <strain evidence="3">ATCC 76901 / BCRC 22586 / CBS 4309 / NBRC 1992 / NRRL Y-12630</strain>
    </source>
</reference>
<dbReference type="HOGENOM" id="CLU_099163_0_0_1"/>
<evidence type="ECO:0000313" key="2">
    <source>
        <dbReference type="EMBL" id="CCC71781.1"/>
    </source>
</evidence>
<keyword evidence="3" id="KW-1185">Reference proteome</keyword>
<dbReference type="InterPro" id="IPR012098">
    <property type="entry name" value="SND3_fun"/>
</dbReference>
<keyword evidence="1" id="KW-0472">Membrane</keyword>
<dbReference type="GO" id="GO:0045047">
    <property type="term" value="P:protein targeting to ER"/>
    <property type="evidence" value="ECO:0007669"/>
    <property type="project" value="InterPro"/>
</dbReference>
<proteinExistence type="predicted"/>
<feature type="transmembrane region" description="Helical" evidence="1">
    <location>
        <begin position="141"/>
        <end position="162"/>
    </location>
</feature>
<gene>
    <name evidence="2" type="primary">NCAS0I01130</name>
    <name evidence="2" type="ordered locus">NCAS_0I01130</name>
</gene>
<dbReference type="InParanoid" id="G0VJV0"/>
<dbReference type="OMA" id="MDYDIAD"/>
<dbReference type="Proteomes" id="UP000001640">
    <property type="component" value="Chromosome 9"/>
</dbReference>
<organism evidence="2 3">
    <name type="scientific">Naumovozyma castellii</name>
    <name type="common">Yeast</name>
    <name type="synonym">Saccharomyces castellii</name>
    <dbReference type="NCBI Taxonomy" id="27288"/>
    <lineage>
        <taxon>Eukaryota</taxon>
        <taxon>Fungi</taxon>
        <taxon>Dikarya</taxon>
        <taxon>Ascomycota</taxon>
        <taxon>Saccharomycotina</taxon>
        <taxon>Saccharomycetes</taxon>
        <taxon>Saccharomycetales</taxon>
        <taxon>Saccharomycetaceae</taxon>
        <taxon>Naumovozyma</taxon>
    </lineage>
</organism>
<dbReference type="GO" id="GO:0005783">
    <property type="term" value="C:endoplasmic reticulum"/>
    <property type="evidence" value="ECO:0007669"/>
    <property type="project" value="InterPro"/>
</dbReference>
<dbReference type="GO" id="GO:0005739">
    <property type="term" value="C:mitochondrion"/>
    <property type="evidence" value="ECO:0007669"/>
    <property type="project" value="TreeGrafter"/>
</dbReference>
<dbReference type="GeneID" id="96905471"/>
<dbReference type="OrthoDB" id="18139at2759"/>
<dbReference type="KEGG" id="ncs:NCAS_0I01130"/>
<accession>G0VJV0</accession>
<evidence type="ECO:0000313" key="3">
    <source>
        <dbReference type="Proteomes" id="UP000001640"/>
    </source>
</evidence>
<dbReference type="AlphaFoldDB" id="G0VJV0"/>
<protein>
    <submittedName>
        <fullName evidence="2">Uncharacterized protein</fullName>
    </submittedName>
</protein>
<keyword evidence="1" id="KW-1133">Transmembrane helix</keyword>
<dbReference type="RefSeq" id="XP_003678126.1">
    <property type="nucleotide sequence ID" value="XM_003678078.1"/>
</dbReference>
<reference key="2">
    <citation type="submission" date="2011-08" db="EMBL/GenBank/DDBJ databases">
        <title>Genome sequence of Naumovozyma castellii.</title>
        <authorList>
            <person name="Gordon J.L."/>
            <person name="Armisen D."/>
            <person name="Proux-Wera E."/>
            <person name="OhEigeartaigh S.S."/>
            <person name="Byrne K.P."/>
            <person name="Wolfe K.H."/>
        </authorList>
    </citation>
    <scope>NUCLEOTIDE SEQUENCE</scope>
    <source>
        <strain>Type strain:CBS 4309</strain>
    </source>
</reference>
<feature type="transmembrane region" description="Helical" evidence="1">
    <location>
        <begin position="73"/>
        <end position="94"/>
    </location>
</feature>
<dbReference type="Pfam" id="PF10032">
    <property type="entry name" value="Pho88"/>
    <property type="match status" value="1"/>
</dbReference>
<dbReference type="PANTHER" id="PTHR28112">
    <property type="entry name" value="SRP-INDEPENDENT TARGETING PROTEIN 3"/>
    <property type="match status" value="1"/>
</dbReference>
<keyword evidence="1" id="KW-0812">Transmembrane</keyword>
<name>G0VJV0_NAUCA</name>
<evidence type="ECO:0000256" key="1">
    <source>
        <dbReference type="SAM" id="Phobius"/>
    </source>
</evidence>